<evidence type="ECO:0000313" key="2">
    <source>
        <dbReference type="EMBL" id="EST44044.1"/>
    </source>
</evidence>
<keyword evidence="4" id="KW-1185">Reference proteome</keyword>
<dbReference type="EMBL" id="AUWU02000001">
    <property type="protein sequence ID" value="KAH0577922.1"/>
    <property type="molecule type" value="Genomic_DNA"/>
</dbReference>
<gene>
    <name evidence="2" type="ORF">SS50377_16356</name>
    <name evidence="3" type="ORF">SS50377_21276</name>
</gene>
<evidence type="ECO:0000256" key="1">
    <source>
        <dbReference type="SAM" id="Coils"/>
    </source>
</evidence>
<accession>V6LTC7</accession>
<dbReference type="Proteomes" id="UP000018208">
    <property type="component" value="Unassembled WGS sequence"/>
</dbReference>
<name>V6LTC7_9EUKA</name>
<dbReference type="EMBL" id="KI546130">
    <property type="protein sequence ID" value="EST44044.1"/>
    <property type="molecule type" value="Genomic_DNA"/>
</dbReference>
<reference evidence="3" key="2">
    <citation type="submission" date="2020-12" db="EMBL/GenBank/DDBJ databases">
        <title>New Spironucleus salmonicida genome in near-complete chromosomes.</title>
        <authorList>
            <person name="Xu F."/>
            <person name="Kurt Z."/>
            <person name="Jimenez-Gonzalez A."/>
            <person name="Astvaldsson A."/>
            <person name="Andersson J.O."/>
            <person name="Svard S.G."/>
        </authorList>
    </citation>
    <scope>NUCLEOTIDE SEQUENCE</scope>
    <source>
        <strain evidence="3">ATCC 50377</strain>
    </source>
</reference>
<organism evidence="2">
    <name type="scientific">Spironucleus salmonicida</name>
    <dbReference type="NCBI Taxonomy" id="348837"/>
    <lineage>
        <taxon>Eukaryota</taxon>
        <taxon>Metamonada</taxon>
        <taxon>Diplomonadida</taxon>
        <taxon>Hexamitidae</taxon>
        <taxon>Hexamitinae</taxon>
        <taxon>Spironucleus</taxon>
    </lineage>
</organism>
<feature type="coiled-coil region" evidence="1">
    <location>
        <begin position="42"/>
        <end position="104"/>
    </location>
</feature>
<evidence type="ECO:0000313" key="4">
    <source>
        <dbReference type="Proteomes" id="UP000018208"/>
    </source>
</evidence>
<reference evidence="2 3" key="1">
    <citation type="journal article" date="2014" name="PLoS Genet.">
        <title>The Genome of Spironucleus salmonicida Highlights a Fish Pathogen Adapted to Fluctuating Environments.</title>
        <authorList>
            <person name="Xu F."/>
            <person name="Jerlstrom-Hultqvist J."/>
            <person name="Einarsson E."/>
            <person name="Astvaldsson A."/>
            <person name="Svard S.G."/>
            <person name="Andersson J.O."/>
        </authorList>
    </citation>
    <scope>NUCLEOTIDE SEQUENCE</scope>
    <source>
        <strain evidence="3">ATCC 50377</strain>
    </source>
</reference>
<proteinExistence type="predicted"/>
<dbReference type="AlphaFoldDB" id="V6LTC7"/>
<protein>
    <submittedName>
        <fullName evidence="2">Uncharacterized protein</fullName>
    </submittedName>
</protein>
<dbReference type="VEuPathDB" id="GiardiaDB:SS50377_21276"/>
<keyword evidence="1" id="KW-0175">Coiled coil</keyword>
<sequence length="219" mass="26169">MRAVNQQKYPIPPKDISSYRYQLLEDKFQFEQLREPNVVVEEHVIQIQIKELKQHNQELQSQMCQLEKINDIQEQFNSQQSIDILKYKKQIADLSRQLLEQEITSQKVEAGFQAQIEMYNAKLIHQQHKLIEEGQNQIKIYQLLEQNQNQKIEIQRLNIHIKNDSLYINDLTDTNQVLTEQYSQQQIKFQCFQQSHDQKLSTIKTELAQFYDAMSKNSQ</sequence>
<evidence type="ECO:0000313" key="3">
    <source>
        <dbReference type="EMBL" id="KAH0577922.1"/>
    </source>
</evidence>